<proteinExistence type="predicted"/>
<keyword evidence="1" id="KW-0732">Signal</keyword>
<feature type="chain" id="PRO_5019000936" evidence="1">
    <location>
        <begin position="19"/>
        <end position="84"/>
    </location>
</feature>
<accession>A0A411PJY8</accession>
<dbReference type="Proteomes" id="UP000291106">
    <property type="component" value="Chromosome"/>
</dbReference>
<name>A0A411PJY8_9GAMM</name>
<evidence type="ECO:0000313" key="3">
    <source>
        <dbReference type="Proteomes" id="UP000291106"/>
    </source>
</evidence>
<protein>
    <submittedName>
        <fullName evidence="2">Uncharacterized protein</fullName>
    </submittedName>
</protein>
<gene>
    <name evidence="2" type="ORF">EXU30_15205</name>
</gene>
<dbReference type="AlphaFoldDB" id="A0A411PJY8"/>
<dbReference type="KEGG" id="smai:EXU30_15205"/>
<feature type="signal peptide" evidence="1">
    <location>
        <begin position="1"/>
        <end position="18"/>
    </location>
</feature>
<sequence>MKKVMYLALFLASQSVFACDGDVVFTLPKVTSADDFLASLEKGKSVQPAGYDLESIMKTKASLKLIKVCHKQEGKKVCHNVRSF</sequence>
<dbReference type="PROSITE" id="PS51257">
    <property type="entry name" value="PROKAR_LIPOPROTEIN"/>
    <property type="match status" value="1"/>
</dbReference>
<organism evidence="2 3">
    <name type="scientific">Shewanella maritima</name>
    <dbReference type="NCBI Taxonomy" id="2520507"/>
    <lineage>
        <taxon>Bacteria</taxon>
        <taxon>Pseudomonadati</taxon>
        <taxon>Pseudomonadota</taxon>
        <taxon>Gammaproteobacteria</taxon>
        <taxon>Alteromonadales</taxon>
        <taxon>Shewanellaceae</taxon>
        <taxon>Shewanella</taxon>
    </lineage>
</organism>
<keyword evidence="3" id="KW-1185">Reference proteome</keyword>
<dbReference type="RefSeq" id="WP_130601425.1">
    <property type="nucleotide sequence ID" value="NZ_CP036200.1"/>
</dbReference>
<dbReference type="EMBL" id="CP036200">
    <property type="protein sequence ID" value="QBF83875.1"/>
    <property type="molecule type" value="Genomic_DNA"/>
</dbReference>
<evidence type="ECO:0000256" key="1">
    <source>
        <dbReference type="SAM" id="SignalP"/>
    </source>
</evidence>
<reference evidence="2 3" key="1">
    <citation type="submission" date="2019-02" db="EMBL/GenBank/DDBJ databases">
        <title>Shewanella sp. D4-2 isolated from Dokdo Island.</title>
        <authorList>
            <person name="Baek K."/>
        </authorList>
    </citation>
    <scope>NUCLEOTIDE SEQUENCE [LARGE SCALE GENOMIC DNA]</scope>
    <source>
        <strain evidence="2 3">D4-2</strain>
    </source>
</reference>
<evidence type="ECO:0000313" key="2">
    <source>
        <dbReference type="EMBL" id="QBF83875.1"/>
    </source>
</evidence>